<evidence type="ECO:0000256" key="7">
    <source>
        <dbReference type="ARBA" id="ARBA00022989"/>
    </source>
</evidence>
<dbReference type="PANTHER" id="PTHR30540:SF94">
    <property type="entry name" value="POTASSIUM TRANSPORTER 5"/>
    <property type="match status" value="1"/>
</dbReference>
<keyword evidence="6" id="KW-0630">Potassium</keyword>
<dbReference type="GO" id="GO:0015079">
    <property type="term" value="F:potassium ion transmembrane transporter activity"/>
    <property type="evidence" value="ECO:0007669"/>
    <property type="project" value="InterPro"/>
</dbReference>
<keyword evidence="9" id="KW-0472">Membrane</keyword>
<dbReference type="InterPro" id="IPR053951">
    <property type="entry name" value="K_trans_N"/>
</dbReference>
<gene>
    <name evidence="12" type="ORF">POM88_037474</name>
</gene>
<reference evidence="12" key="1">
    <citation type="submission" date="2023-02" db="EMBL/GenBank/DDBJ databases">
        <title>Genome of toxic invasive species Heracleum sosnowskyi carries increased number of genes despite the absence of recent whole-genome duplications.</title>
        <authorList>
            <person name="Schelkunov M."/>
            <person name="Shtratnikova V."/>
            <person name="Makarenko M."/>
            <person name="Klepikova A."/>
            <person name="Omelchenko D."/>
            <person name="Novikova G."/>
            <person name="Obukhova E."/>
            <person name="Bogdanov V."/>
            <person name="Penin A."/>
            <person name="Logacheva M."/>
        </authorList>
    </citation>
    <scope>NUCLEOTIDE SEQUENCE</scope>
    <source>
        <strain evidence="12">Hsosn_3</strain>
        <tissue evidence="12">Leaf</tissue>
    </source>
</reference>
<keyword evidence="8" id="KW-0406">Ion transport</keyword>
<sequence>MFVVVTAAIIASQALISGDFAIISQSLSLGCFPKVKVVQTSAKDRCGRCYVHLHVSRQSNYAYHMNQDKIEEVIGRTRSSTIHEESLSQLKNSLRISSTSKIINGLILGVGEEMQFVQNAKNKCVVYLLGEADVVDKEDSSWFKKMIVNNAYSFITKNFRQGEKTLEISQTRLLRVGMMYEI</sequence>
<keyword evidence="7" id="KW-1133">Transmembrane helix</keyword>
<evidence type="ECO:0000256" key="9">
    <source>
        <dbReference type="ARBA" id="ARBA00023136"/>
    </source>
</evidence>
<dbReference type="PANTHER" id="PTHR30540">
    <property type="entry name" value="OSMOTIC STRESS POTASSIUM TRANSPORTER"/>
    <property type="match status" value="1"/>
</dbReference>
<dbReference type="Pfam" id="PF02705">
    <property type="entry name" value="K_trans"/>
    <property type="match status" value="1"/>
</dbReference>
<dbReference type="InterPro" id="IPR053952">
    <property type="entry name" value="K_trans_C"/>
</dbReference>
<dbReference type="GO" id="GO:0005886">
    <property type="term" value="C:plasma membrane"/>
    <property type="evidence" value="ECO:0007669"/>
    <property type="project" value="UniProtKB-SubCell"/>
</dbReference>
<reference evidence="12" key="2">
    <citation type="submission" date="2023-05" db="EMBL/GenBank/DDBJ databases">
        <authorList>
            <person name="Schelkunov M.I."/>
        </authorList>
    </citation>
    <scope>NUCLEOTIDE SEQUENCE</scope>
    <source>
        <strain evidence="12">Hsosn_3</strain>
        <tissue evidence="12">Leaf</tissue>
    </source>
</reference>
<dbReference type="EMBL" id="JAUIZM010000008">
    <property type="protein sequence ID" value="KAK1371382.1"/>
    <property type="molecule type" value="Genomic_DNA"/>
</dbReference>
<evidence type="ECO:0000313" key="12">
    <source>
        <dbReference type="EMBL" id="KAK1371382.1"/>
    </source>
</evidence>
<dbReference type="Pfam" id="PF22776">
    <property type="entry name" value="K_trans_C"/>
    <property type="match status" value="1"/>
</dbReference>
<name>A0AAD8HS26_9APIA</name>
<dbReference type="Proteomes" id="UP001237642">
    <property type="component" value="Unassembled WGS sequence"/>
</dbReference>
<evidence type="ECO:0000259" key="11">
    <source>
        <dbReference type="Pfam" id="PF22776"/>
    </source>
</evidence>
<evidence type="ECO:0000256" key="4">
    <source>
        <dbReference type="ARBA" id="ARBA00022538"/>
    </source>
</evidence>
<feature type="domain" description="K+ potassium transporter C-terminal" evidence="11">
    <location>
        <begin position="116"/>
        <end position="182"/>
    </location>
</feature>
<dbReference type="InterPro" id="IPR003855">
    <property type="entry name" value="K+_transporter"/>
</dbReference>
<keyword evidence="4" id="KW-0633">Potassium transport</keyword>
<feature type="domain" description="K+ potassium transporter integral membrane" evidence="10">
    <location>
        <begin position="3"/>
        <end position="52"/>
    </location>
</feature>
<dbReference type="AlphaFoldDB" id="A0AAD8HS26"/>
<evidence type="ECO:0000313" key="13">
    <source>
        <dbReference type="Proteomes" id="UP001237642"/>
    </source>
</evidence>
<evidence type="ECO:0000256" key="3">
    <source>
        <dbReference type="ARBA" id="ARBA00022448"/>
    </source>
</evidence>
<evidence type="ECO:0000259" key="10">
    <source>
        <dbReference type="Pfam" id="PF02705"/>
    </source>
</evidence>
<organism evidence="12 13">
    <name type="scientific">Heracleum sosnowskyi</name>
    <dbReference type="NCBI Taxonomy" id="360622"/>
    <lineage>
        <taxon>Eukaryota</taxon>
        <taxon>Viridiplantae</taxon>
        <taxon>Streptophyta</taxon>
        <taxon>Embryophyta</taxon>
        <taxon>Tracheophyta</taxon>
        <taxon>Spermatophyta</taxon>
        <taxon>Magnoliopsida</taxon>
        <taxon>eudicotyledons</taxon>
        <taxon>Gunneridae</taxon>
        <taxon>Pentapetalae</taxon>
        <taxon>asterids</taxon>
        <taxon>campanulids</taxon>
        <taxon>Apiales</taxon>
        <taxon>Apiaceae</taxon>
        <taxon>Apioideae</taxon>
        <taxon>apioid superclade</taxon>
        <taxon>Tordylieae</taxon>
        <taxon>Tordyliinae</taxon>
        <taxon>Heracleum</taxon>
    </lineage>
</organism>
<protein>
    <submittedName>
        <fullName evidence="12">Uncharacterized protein</fullName>
    </submittedName>
</protein>
<evidence type="ECO:0000256" key="8">
    <source>
        <dbReference type="ARBA" id="ARBA00023065"/>
    </source>
</evidence>
<proteinExistence type="inferred from homology"/>
<evidence type="ECO:0000256" key="6">
    <source>
        <dbReference type="ARBA" id="ARBA00022958"/>
    </source>
</evidence>
<keyword evidence="5" id="KW-0812">Transmembrane</keyword>
<evidence type="ECO:0000256" key="2">
    <source>
        <dbReference type="ARBA" id="ARBA00008440"/>
    </source>
</evidence>
<evidence type="ECO:0000256" key="5">
    <source>
        <dbReference type="ARBA" id="ARBA00022692"/>
    </source>
</evidence>
<accession>A0AAD8HS26</accession>
<evidence type="ECO:0000256" key="1">
    <source>
        <dbReference type="ARBA" id="ARBA00004651"/>
    </source>
</evidence>
<keyword evidence="13" id="KW-1185">Reference proteome</keyword>
<keyword evidence="3" id="KW-0813">Transport</keyword>
<comment type="caution">
    <text evidence="12">The sequence shown here is derived from an EMBL/GenBank/DDBJ whole genome shotgun (WGS) entry which is preliminary data.</text>
</comment>
<comment type="similarity">
    <text evidence="2">Belongs to the HAK/KUP transporter (TC 2.A.72.3) family.</text>
</comment>
<comment type="subcellular location">
    <subcellularLocation>
        <location evidence="1">Cell membrane</location>
        <topology evidence="1">Multi-pass membrane protein</topology>
    </subcellularLocation>
</comment>